<comment type="caution">
    <text evidence="1">The sequence shown here is derived from an EMBL/GenBank/DDBJ whole genome shotgun (WGS) entry which is preliminary data.</text>
</comment>
<dbReference type="Proteomes" id="UP000324222">
    <property type="component" value="Unassembled WGS sequence"/>
</dbReference>
<reference evidence="1 2" key="1">
    <citation type="submission" date="2019-05" db="EMBL/GenBank/DDBJ databases">
        <title>Another draft genome of Portunus trituberculatus and its Hox gene families provides insights of decapod evolution.</title>
        <authorList>
            <person name="Jeong J.-H."/>
            <person name="Song I."/>
            <person name="Kim S."/>
            <person name="Choi T."/>
            <person name="Kim D."/>
            <person name="Ryu S."/>
            <person name="Kim W."/>
        </authorList>
    </citation>
    <scope>NUCLEOTIDE SEQUENCE [LARGE SCALE GENOMIC DNA]</scope>
    <source>
        <tissue evidence="1">Muscle</tissue>
    </source>
</reference>
<dbReference type="AlphaFoldDB" id="A0A5B7HT88"/>
<evidence type="ECO:0000313" key="1">
    <source>
        <dbReference type="EMBL" id="MPC72975.1"/>
    </source>
</evidence>
<organism evidence="1 2">
    <name type="scientific">Portunus trituberculatus</name>
    <name type="common">Swimming crab</name>
    <name type="synonym">Neptunus trituberculatus</name>
    <dbReference type="NCBI Taxonomy" id="210409"/>
    <lineage>
        <taxon>Eukaryota</taxon>
        <taxon>Metazoa</taxon>
        <taxon>Ecdysozoa</taxon>
        <taxon>Arthropoda</taxon>
        <taxon>Crustacea</taxon>
        <taxon>Multicrustacea</taxon>
        <taxon>Malacostraca</taxon>
        <taxon>Eumalacostraca</taxon>
        <taxon>Eucarida</taxon>
        <taxon>Decapoda</taxon>
        <taxon>Pleocyemata</taxon>
        <taxon>Brachyura</taxon>
        <taxon>Eubrachyura</taxon>
        <taxon>Portunoidea</taxon>
        <taxon>Portunidae</taxon>
        <taxon>Portuninae</taxon>
        <taxon>Portunus</taxon>
    </lineage>
</organism>
<sequence>MRHLSSISAARVPEGQRPLSRDVTLARVTTMSPPLPREAEHGLALPRLASLRLALPCPTLPILPSLSSSSSSSTQSPFALLSLNQYARGLTTHSVGVYYLILYNFIQGMSRQERSRAMKYSGAG</sequence>
<proteinExistence type="predicted"/>
<name>A0A5B7HT88_PORTR</name>
<keyword evidence="2" id="KW-1185">Reference proteome</keyword>
<protein>
    <submittedName>
        <fullName evidence="1">Uncharacterized protein</fullName>
    </submittedName>
</protein>
<gene>
    <name evidence="1" type="ORF">E2C01_067291</name>
</gene>
<evidence type="ECO:0000313" key="2">
    <source>
        <dbReference type="Proteomes" id="UP000324222"/>
    </source>
</evidence>
<accession>A0A5B7HT88</accession>
<dbReference type="EMBL" id="VSRR010035816">
    <property type="protein sequence ID" value="MPC72975.1"/>
    <property type="molecule type" value="Genomic_DNA"/>
</dbReference>